<dbReference type="GO" id="GO:0035242">
    <property type="term" value="F:protein-arginine omega-N asymmetric methyltransferase activity"/>
    <property type="evidence" value="ECO:0007669"/>
    <property type="project" value="UniProtKB-EC"/>
</dbReference>
<dbReference type="SUPFAM" id="SSF53335">
    <property type="entry name" value="S-adenosyl-L-methionine-dependent methyltransferases"/>
    <property type="match status" value="1"/>
</dbReference>
<protein>
    <recommendedName>
        <fullName evidence="5">Protein arginine N-methyltransferase 6</fullName>
        <ecNumber evidence="1">2.1.1.319</ecNumber>
    </recommendedName>
    <alternativeName>
        <fullName evidence="6">Histone-arginine N-methyltransferase PRMT6</fullName>
    </alternativeName>
</protein>
<dbReference type="PANTHER" id="PTHR11006:SF73">
    <property type="entry name" value="PROTEIN ARGININE N-METHYLTRANSFERASE 6"/>
    <property type="match status" value="1"/>
</dbReference>
<dbReference type="CDD" id="cd02440">
    <property type="entry name" value="AdoMet_MTases"/>
    <property type="match status" value="1"/>
</dbReference>
<dbReference type="InterPro" id="IPR029063">
    <property type="entry name" value="SAM-dependent_MTases_sf"/>
</dbReference>
<sequence>MAMLKKRKRDRTEQDSEYFQCYSDVSIHEEMIADSVRTNSYRMAILRNHPKLYGKTVLDVGAGTGILSVFCVQAGAARVFAVEASSVSQLARDVMKSNGMDTKVNVIDSPVESAEIPGLVDAIVSEWMGYSLMYESMLASVIHARDKWLKPGGLILPSSADMFIAPIHHPSVESRVNFWSSVKDLYGVDMACVQTFARSCIMSNEMDVNLVSPEDVLSFPVKFTSIDLNSCTQEEVRHLHGSFQFTCFGSSLMHGFAVWFSVTFPGEKNVILDTSPYAEETHWKQTLLYLDDEVQVEQDTVISGDISLSPSDINPRHLHVLLNYSVAGGLSRTKHFHMGS</sequence>
<evidence type="ECO:0000256" key="1">
    <source>
        <dbReference type="ARBA" id="ARBA00011925"/>
    </source>
</evidence>
<keyword evidence="4 7" id="KW-0949">S-adenosyl-L-methionine</keyword>
<keyword evidence="2 7" id="KW-0489">Methyltransferase</keyword>
<dbReference type="Pfam" id="PF13649">
    <property type="entry name" value="Methyltransf_25"/>
    <property type="match status" value="1"/>
</dbReference>
<dbReference type="Pfam" id="PF22528">
    <property type="entry name" value="PRMT_C"/>
    <property type="match status" value="1"/>
</dbReference>
<dbReference type="Gene3D" id="2.70.160.11">
    <property type="entry name" value="Hnrnp arginine n-methyltransferase1"/>
    <property type="match status" value="1"/>
</dbReference>
<evidence type="ECO:0000256" key="6">
    <source>
        <dbReference type="ARBA" id="ARBA00042685"/>
    </source>
</evidence>
<dbReference type="GO" id="GO:0042054">
    <property type="term" value="F:histone methyltransferase activity"/>
    <property type="evidence" value="ECO:0007669"/>
    <property type="project" value="UniProtKB-ARBA"/>
</dbReference>
<proteinExistence type="predicted"/>
<dbReference type="AlphaFoldDB" id="A0A8T2J1P5"/>
<reference evidence="10" key="1">
    <citation type="thesis" date="2020" institute="ProQuest LLC" country="789 East Eisenhower Parkway, Ann Arbor, MI, USA">
        <title>Comparative Genomics and Chromosome Evolution.</title>
        <authorList>
            <person name="Mudd A.B."/>
        </authorList>
    </citation>
    <scope>NUCLEOTIDE SEQUENCE</scope>
    <source>
        <strain evidence="10">Female2</strain>
        <tissue evidence="10">Blood</tissue>
    </source>
</reference>
<dbReference type="InterPro" id="IPR055135">
    <property type="entry name" value="PRMT_dom"/>
</dbReference>
<dbReference type="GO" id="GO:0032259">
    <property type="term" value="P:methylation"/>
    <property type="evidence" value="ECO:0007669"/>
    <property type="project" value="UniProtKB-KW"/>
</dbReference>
<dbReference type="OrthoDB" id="7848332at2759"/>
<evidence type="ECO:0000259" key="9">
    <source>
        <dbReference type="Pfam" id="PF22528"/>
    </source>
</evidence>
<dbReference type="FunFam" id="3.40.50.150:FF:000016">
    <property type="entry name" value="Protein arginine N-methyltransferase 6"/>
    <property type="match status" value="1"/>
</dbReference>
<accession>A0A8T2J1P5</accession>
<name>A0A8T2J1P5_9PIPI</name>
<evidence type="ECO:0000256" key="7">
    <source>
        <dbReference type="PROSITE-ProRule" id="PRU01015"/>
    </source>
</evidence>
<evidence type="ECO:0000313" key="10">
    <source>
        <dbReference type="EMBL" id="KAG8436591.1"/>
    </source>
</evidence>
<dbReference type="PANTHER" id="PTHR11006">
    <property type="entry name" value="PROTEIN ARGININE N-METHYLTRANSFERASE"/>
    <property type="match status" value="1"/>
</dbReference>
<dbReference type="EMBL" id="JAACNH010000007">
    <property type="protein sequence ID" value="KAG8436591.1"/>
    <property type="molecule type" value="Genomic_DNA"/>
</dbReference>
<dbReference type="InterPro" id="IPR041698">
    <property type="entry name" value="Methyltransf_25"/>
</dbReference>
<dbReference type="PROSITE" id="PS51678">
    <property type="entry name" value="SAM_MT_PRMT"/>
    <property type="match status" value="1"/>
</dbReference>
<feature type="domain" description="Methyltransferase" evidence="8">
    <location>
        <begin position="57"/>
        <end position="153"/>
    </location>
</feature>
<organism evidence="10 11">
    <name type="scientific">Hymenochirus boettgeri</name>
    <name type="common">Congo dwarf clawed frog</name>
    <dbReference type="NCBI Taxonomy" id="247094"/>
    <lineage>
        <taxon>Eukaryota</taxon>
        <taxon>Metazoa</taxon>
        <taxon>Chordata</taxon>
        <taxon>Craniata</taxon>
        <taxon>Vertebrata</taxon>
        <taxon>Euteleostomi</taxon>
        <taxon>Amphibia</taxon>
        <taxon>Batrachia</taxon>
        <taxon>Anura</taxon>
        <taxon>Pipoidea</taxon>
        <taxon>Pipidae</taxon>
        <taxon>Pipinae</taxon>
        <taxon>Hymenochirus</taxon>
    </lineage>
</organism>
<dbReference type="Gene3D" id="3.40.50.150">
    <property type="entry name" value="Vaccinia Virus protein VP39"/>
    <property type="match status" value="1"/>
</dbReference>
<evidence type="ECO:0000256" key="4">
    <source>
        <dbReference type="ARBA" id="ARBA00022691"/>
    </source>
</evidence>
<evidence type="ECO:0000256" key="3">
    <source>
        <dbReference type="ARBA" id="ARBA00022679"/>
    </source>
</evidence>
<keyword evidence="3 7" id="KW-0808">Transferase</keyword>
<dbReference type="Proteomes" id="UP000812440">
    <property type="component" value="Chromosome 4"/>
</dbReference>
<comment type="caution">
    <text evidence="10">The sequence shown here is derived from an EMBL/GenBank/DDBJ whole genome shotgun (WGS) entry which is preliminary data.</text>
</comment>
<evidence type="ECO:0000259" key="8">
    <source>
        <dbReference type="Pfam" id="PF13649"/>
    </source>
</evidence>
<keyword evidence="11" id="KW-1185">Reference proteome</keyword>
<evidence type="ECO:0000313" key="11">
    <source>
        <dbReference type="Proteomes" id="UP000812440"/>
    </source>
</evidence>
<gene>
    <name evidence="10" type="ORF">GDO86_007630</name>
</gene>
<evidence type="ECO:0000256" key="5">
    <source>
        <dbReference type="ARBA" id="ARBA00040406"/>
    </source>
</evidence>
<dbReference type="EC" id="2.1.1.319" evidence="1"/>
<evidence type="ECO:0000256" key="2">
    <source>
        <dbReference type="ARBA" id="ARBA00022603"/>
    </source>
</evidence>
<dbReference type="InterPro" id="IPR025799">
    <property type="entry name" value="Arg_MeTrfase"/>
</dbReference>
<feature type="domain" description="Protein arginine N-methyltransferase" evidence="9">
    <location>
        <begin position="159"/>
        <end position="327"/>
    </location>
</feature>